<gene>
    <name evidence="3" type="ORF">ABXS05_06775</name>
</gene>
<feature type="chain" id="PRO_5046829416" evidence="1">
    <location>
        <begin position="27"/>
        <end position="124"/>
    </location>
</feature>
<feature type="signal peptide" evidence="1">
    <location>
        <begin position="1"/>
        <end position="26"/>
    </location>
</feature>
<dbReference type="InterPro" id="IPR009739">
    <property type="entry name" value="LprI-like_N"/>
</dbReference>
<protein>
    <submittedName>
        <fullName evidence="3">Lysozyme inhibitor LprI family protein</fullName>
    </submittedName>
</protein>
<dbReference type="PANTHER" id="PTHR37549">
    <property type="entry name" value="LIPOPROTEIN LPRI"/>
    <property type="match status" value="1"/>
</dbReference>
<reference evidence="3 4" key="1">
    <citation type="submission" date="2024-07" db="EMBL/GenBank/DDBJ databases">
        <title>Description of Labrys sedimenti sp. nov., isolated from a diclofenac-degrading enrichment culture.</title>
        <authorList>
            <person name="Tancsics A."/>
            <person name="Csepanyi A."/>
        </authorList>
    </citation>
    <scope>NUCLEOTIDE SEQUENCE [LARGE SCALE GENOMIC DNA]</scope>
    <source>
        <strain evidence="3 4">LMG 23578</strain>
    </source>
</reference>
<evidence type="ECO:0000259" key="2">
    <source>
        <dbReference type="Pfam" id="PF07007"/>
    </source>
</evidence>
<name>A0ABV3PHX5_9HYPH</name>
<proteinExistence type="predicted"/>
<dbReference type="InterPro" id="IPR052755">
    <property type="entry name" value="Lysozyme_Inhibitor_LprI"/>
</dbReference>
<organism evidence="3 4">
    <name type="scientific">Labrys neptuniae</name>
    <dbReference type="NCBI Taxonomy" id="376174"/>
    <lineage>
        <taxon>Bacteria</taxon>
        <taxon>Pseudomonadati</taxon>
        <taxon>Pseudomonadota</taxon>
        <taxon>Alphaproteobacteria</taxon>
        <taxon>Hyphomicrobiales</taxon>
        <taxon>Xanthobacteraceae</taxon>
        <taxon>Labrys</taxon>
    </lineage>
</organism>
<evidence type="ECO:0000313" key="4">
    <source>
        <dbReference type="Proteomes" id="UP001555786"/>
    </source>
</evidence>
<keyword evidence="4" id="KW-1185">Reference proteome</keyword>
<evidence type="ECO:0000313" key="3">
    <source>
        <dbReference type="EMBL" id="MEW9305232.1"/>
    </source>
</evidence>
<accession>A0ABV3PHX5</accession>
<dbReference type="EMBL" id="JBFNQD010000001">
    <property type="protein sequence ID" value="MEW9305232.1"/>
    <property type="molecule type" value="Genomic_DNA"/>
</dbReference>
<dbReference type="Proteomes" id="UP001555786">
    <property type="component" value="Unassembled WGS sequence"/>
</dbReference>
<dbReference type="RefSeq" id="WP_311944403.1">
    <property type="nucleotide sequence ID" value="NZ_JAVSCS010000050.1"/>
</dbReference>
<evidence type="ECO:0000256" key="1">
    <source>
        <dbReference type="SAM" id="SignalP"/>
    </source>
</evidence>
<keyword evidence="1" id="KW-0732">Signal</keyword>
<dbReference type="Pfam" id="PF07007">
    <property type="entry name" value="LprI"/>
    <property type="match status" value="1"/>
</dbReference>
<sequence length="124" mass="13441">MIRPASFIMAAALAVATLALQGPAQAAGFDCRKAHTAVEKLICAHPKLSHLDDEMNRLYQAIEGETRGVDGETGAVSDPFGKDQTRWRETVRDICTDAPCIERAYVARIAQVKKDWASALGEGQ</sequence>
<feature type="domain" description="Lysozyme inhibitor LprI-like N-terminal" evidence="2">
    <location>
        <begin position="31"/>
        <end position="96"/>
    </location>
</feature>
<dbReference type="PANTHER" id="PTHR37549:SF1">
    <property type="entry name" value="LIPOPROTEIN LPRI"/>
    <property type="match status" value="1"/>
</dbReference>
<comment type="caution">
    <text evidence="3">The sequence shown here is derived from an EMBL/GenBank/DDBJ whole genome shotgun (WGS) entry which is preliminary data.</text>
</comment>